<feature type="region of interest" description="Disordered" evidence="2">
    <location>
        <begin position="144"/>
        <end position="211"/>
    </location>
</feature>
<evidence type="ECO:0000256" key="1">
    <source>
        <dbReference type="SAM" id="Coils"/>
    </source>
</evidence>
<protein>
    <submittedName>
        <fullName evidence="3">Uncharacterized protein</fullName>
    </submittedName>
</protein>
<sequence>MDSVMNELVALRQQVGMLHEENRRLEAQLQTLQGAHVAATHGDEEPWIGARQDAFSRDDIQYIEREILCLKQKLSDTRQKLRVTADQPPPLQHQHQPQALLPEHEAAQAGAGPMLGRGAPLGSVSLNHDHDSFSFFPQPTRAAGVHRSKAGAKVGAASSKSAVPASTLRARAGTSSNATKKAPASGVKPRKENAGKTGLSAAHSKLQRKGS</sequence>
<comment type="caution">
    <text evidence="3">The sequence shown here is derived from an EMBL/GenBank/DDBJ whole genome shotgun (WGS) entry which is preliminary data.</text>
</comment>
<feature type="coiled-coil region" evidence="1">
    <location>
        <begin position="8"/>
        <end position="35"/>
    </location>
</feature>
<organism evidence="3 4">
    <name type="scientific">Chlamydomonas incerta</name>
    <dbReference type="NCBI Taxonomy" id="51695"/>
    <lineage>
        <taxon>Eukaryota</taxon>
        <taxon>Viridiplantae</taxon>
        <taxon>Chlorophyta</taxon>
        <taxon>core chlorophytes</taxon>
        <taxon>Chlorophyceae</taxon>
        <taxon>CS clade</taxon>
        <taxon>Chlamydomonadales</taxon>
        <taxon>Chlamydomonadaceae</taxon>
        <taxon>Chlamydomonas</taxon>
    </lineage>
</organism>
<name>A0A835VYL2_CHLIN</name>
<evidence type="ECO:0000256" key="2">
    <source>
        <dbReference type="SAM" id="MobiDB-lite"/>
    </source>
</evidence>
<feature type="compositionally biased region" description="Low complexity" evidence="2">
    <location>
        <begin position="151"/>
        <end position="166"/>
    </location>
</feature>
<dbReference type="EMBL" id="JAEHOC010000027">
    <property type="protein sequence ID" value="KAG2430409.1"/>
    <property type="molecule type" value="Genomic_DNA"/>
</dbReference>
<proteinExistence type="predicted"/>
<dbReference type="OrthoDB" id="531563at2759"/>
<accession>A0A835VYL2</accession>
<keyword evidence="1" id="KW-0175">Coiled coil</keyword>
<gene>
    <name evidence="3" type="ORF">HXX76_009934</name>
</gene>
<evidence type="ECO:0000313" key="4">
    <source>
        <dbReference type="Proteomes" id="UP000650467"/>
    </source>
</evidence>
<dbReference type="Proteomes" id="UP000650467">
    <property type="component" value="Unassembled WGS sequence"/>
</dbReference>
<dbReference type="AlphaFoldDB" id="A0A835VYL2"/>
<evidence type="ECO:0000313" key="3">
    <source>
        <dbReference type="EMBL" id="KAG2430409.1"/>
    </source>
</evidence>
<reference evidence="3" key="1">
    <citation type="journal article" date="2020" name="bioRxiv">
        <title>Comparative genomics of Chlamydomonas.</title>
        <authorList>
            <person name="Craig R.J."/>
            <person name="Hasan A.R."/>
            <person name="Ness R.W."/>
            <person name="Keightley P.D."/>
        </authorList>
    </citation>
    <scope>NUCLEOTIDE SEQUENCE</scope>
    <source>
        <strain evidence="3">SAG 7.73</strain>
    </source>
</reference>
<keyword evidence="4" id="KW-1185">Reference proteome</keyword>